<organism evidence="1 2">
    <name type="scientific">Streptomyces flavotricini</name>
    <dbReference type="NCBI Taxonomy" id="66888"/>
    <lineage>
        <taxon>Bacteria</taxon>
        <taxon>Bacillati</taxon>
        <taxon>Actinomycetota</taxon>
        <taxon>Actinomycetes</taxon>
        <taxon>Kitasatosporales</taxon>
        <taxon>Streptomycetaceae</taxon>
        <taxon>Streptomyces</taxon>
    </lineage>
</organism>
<dbReference type="Proteomes" id="UP001520654">
    <property type="component" value="Unassembled WGS sequence"/>
</dbReference>
<evidence type="ECO:0000313" key="1">
    <source>
        <dbReference type="EMBL" id="MCC0097645.1"/>
    </source>
</evidence>
<protein>
    <submittedName>
        <fullName evidence="1">Uncharacterized protein</fullName>
    </submittedName>
</protein>
<evidence type="ECO:0000313" key="2">
    <source>
        <dbReference type="Proteomes" id="UP001520654"/>
    </source>
</evidence>
<reference evidence="1 2" key="1">
    <citation type="submission" date="2021-08" db="EMBL/GenBank/DDBJ databases">
        <title>Genomic Architecture of Streptomyces flavotricini NGL1 and Streptomyces erythrochromogenes HMS4 With Differential Plant Beneficial attributes and laccase production capabilities.</title>
        <authorList>
            <person name="Salwan R."/>
            <person name="Kaur R."/>
            <person name="Sharma V."/>
        </authorList>
    </citation>
    <scope>NUCLEOTIDE SEQUENCE [LARGE SCALE GENOMIC DNA]</scope>
    <source>
        <strain evidence="1 2">NGL1</strain>
    </source>
</reference>
<dbReference type="EMBL" id="JAINUL010000001">
    <property type="protein sequence ID" value="MCC0097645.1"/>
    <property type="molecule type" value="Genomic_DNA"/>
</dbReference>
<keyword evidence="2" id="KW-1185">Reference proteome</keyword>
<proteinExistence type="predicted"/>
<dbReference type="RefSeq" id="WP_229338807.1">
    <property type="nucleotide sequence ID" value="NZ_JAINUL010000001.1"/>
</dbReference>
<name>A0ABS8E943_9ACTN</name>
<gene>
    <name evidence="1" type="ORF">K7B10_23255</name>
</gene>
<sequence length="61" mass="6799">MSSIREDVINDGRMAGYSEADWKSKLAYHVIGGAVTPMYFQDYTLESSKAGSAVRRQHTNT</sequence>
<comment type="caution">
    <text evidence="1">The sequence shown here is derived from an EMBL/GenBank/DDBJ whole genome shotgun (WGS) entry which is preliminary data.</text>
</comment>
<accession>A0ABS8E943</accession>